<name>A0A8J4DR80_9ACTN</name>
<dbReference type="NCBIfam" id="TIGR03930">
    <property type="entry name" value="WXG100_ESAT6"/>
    <property type="match status" value="1"/>
</dbReference>
<evidence type="ECO:0000256" key="1">
    <source>
        <dbReference type="RuleBase" id="RU362001"/>
    </source>
</evidence>
<gene>
    <name evidence="2" type="ORF">Val02_42500</name>
</gene>
<dbReference type="Gene3D" id="1.10.287.1060">
    <property type="entry name" value="ESAT-6-like"/>
    <property type="match status" value="1"/>
</dbReference>
<dbReference type="AlphaFoldDB" id="A0A8J4DR80"/>
<organism evidence="2 3">
    <name type="scientific">Virgisporangium aliadipatigenens</name>
    <dbReference type="NCBI Taxonomy" id="741659"/>
    <lineage>
        <taxon>Bacteria</taxon>
        <taxon>Bacillati</taxon>
        <taxon>Actinomycetota</taxon>
        <taxon>Actinomycetes</taxon>
        <taxon>Micromonosporales</taxon>
        <taxon>Micromonosporaceae</taxon>
        <taxon>Virgisporangium</taxon>
    </lineage>
</organism>
<dbReference type="Proteomes" id="UP000619260">
    <property type="component" value="Unassembled WGS sequence"/>
</dbReference>
<sequence>MAVSQTDLDLMQLTAKKFDDINASLDGMLRSLLSELEGLQSQWTGAGGRSFGQVKQQWAASQREIHRNLSETADAVRTAGVSYSATDTDVAGRMGPIGNNTHDLPI</sequence>
<dbReference type="EMBL" id="BOPF01000014">
    <property type="protein sequence ID" value="GIJ47364.1"/>
    <property type="molecule type" value="Genomic_DNA"/>
</dbReference>
<evidence type="ECO:0000313" key="2">
    <source>
        <dbReference type="EMBL" id="GIJ47364.1"/>
    </source>
</evidence>
<reference evidence="2" key="1">
    <citation type="submission" date="2021-01" db="EMBL/GenBank/DDBJ databases">
        <title>Whole genome shotgun sequence of Virgisporangium aliadipatigenens NBRC 105644.</title>
        <authorList>
            <person name="Komaki H."/>
            <person name="Tamura T."/>
        </authorList>
    </citation>
    <scope>NUCLEOTIDE SEQUENCE</scope>
    <source>
        <strain evidence="2">NBRC 105644</strain>
    </source>
</reference>
<evidence type="ECO:0000313" key="3">
    <source>
        <dbReference type="Proteomes" id="UP000619260"/>
    </source>
</evidence>
<dbReference type="InterPro" id="IPR036689">
    <property type="entry name" value="ESAT-6-like_sf"/>
</dbReference>
<comment type="similarity">
    <text evidence="1">Belongs to the WXG100 family.</text>
</comment>
<dbReference type="InterPro" id="IPR010310">
    <property type="entry name" value="T7SS_ESAT-6-like"/>
</dbReference>
<dbReference type="RefSeq" id="WP_203900856.1">
    <property type="nucleotide sequence ID" value="NZ_BOPF01000014.1"/>
</dbReference>
<proteinExistence type="inferred from homology"/>
<keyword evidence="3" id="KW-1185">Reference proteome</keyword>
<protein>
    <recommendedName>
        <fullName evidence="1">ESAT-6-like protein</fullName>
    </recommendedName>
</protein>
<comment type="caution">
    <text evidence="2">The sequence shown here is derived from an EMBL/GenBank/DDBJ whole genome shotgun (WGS) entry which is preliminary data.</text>
</comment>
<dbReference type="SUPFAM" id="SSF140453">
    <property type="entry name" value="EsxAB dimer-like"/>
    <property type="match status" value="1"/>
</dbReference>
<accession>A0A8J4DR80</accession>
<dbReference type="Pfam" id="PF06013">
    <property type="entry name" value="WXG100"/>
    <property type="match status" value="1"/>
</dbReference>